<keyword evidence="4" id="KW-1185">Reference proteome</keyword>
<dbReference type="EMBL" id="JARKIE010000006">
    <property type="protein sequence ID" value="KAJ7706740.1"/>
    <property type="molecule type" value="Genomic_DNA"/>
</dbReference>
<dbReference type="Gene3D" id="1.20.1280.50">
    <property type="match status" value="1"/>
</dbReference>
<evidence type="ECO:0000256" key="2">
    <source>
        <dbReference type="SAM" id="MobiDB-lite"/>
    </source>
</evidence>
<reference evidence="3" key="1">
    <citation type="submission" date="2023-03" db="EMBL/GenBank/DDBJ databases">
        <title>Massive genome expansion in bonnet fungi (Mycena s.s.) driven by repeated elements and novel gene families across ecological guilds.</title>
        <authorList>
            <consortium name="Lawrence Berkeley National Laboratory"/>
            <person name="Harder C.B."/>
            <person name="Miyauchi S."/>
            <person name="Viragh M."/>
            <person name="Kuo A."/>
            <person name="Thoen E."/>
            <person name="Andreopoulos B."/>
            <person name="Lu D."/>
            <person name="Skrede I."/>
            <person name="Drula E."/>
            <person name="Henrissat B."/>
            <person name="Morin E."/>
            <person name="Kohler A."/>
            <person name="Barry K."/>
            <person name="LaButti K."/>
            <person name="Morin E."/>
            <person name="Salamov A."/>
            <person name="Lipzen A."/>
            <person name="Mereny Z."/>
            <person name="Hegedus B."/>
            <person name="Baldrian P."/>
            <person name="Stursova M."/>
            <person name="Weitz H."/>
            <person name="Taylor A."/>
            <person name="Grigoriev I.V."/>
            <person name="Nagy L.G."/>
            <person name="Martin F."/>
            <person name="Kauserud H."/>
        </authorList>
    </citation>
    <scope>NUCLEOTIDE SEQUENCE</scope>
    <source>
        <strain evidence="3">CBHHK067</strain>
    </source>
</reference>
<evidence type="ECO:0000313" key="3">
    <source>
        <dbReference type="EMBL" id="KAJ7706740.1"/>
    </source>
</evidence>
<gene>
    <name evidence="3" type="ORF">B0H17DRAFT_1001174</name>
</gene>
<evidence type="ECO:0008006" key="5">
    <source>
        <dbReference type="Google" id="ProtNLM"/>
    </source>
</evidence>
<evidence type="ECO:0000256" key="1">
    <source>
        <dbReference type="SAM" id="Coils"/>
    </source>
</evidence>
<accession>A0AAD7M9L0</accession>
<feature type="coiled-coil region" evidence="1">
    <location>
        <begin position="59"/>
        <end position="86"/>
    </location>
</feature>
<evidence type="ECO:0000313" key="4">
    <source>
        <dbReference type="Proteomes" id="UP001221757"/>
    </source>
</evidence>
<dbReference type="AlphaFoldDB" id="A0AAD7M9L0"/>
<sequence>MPASRCSQCGAPTPGSSSRTDSNIDVQVVPATRAARHLELMTTNAPPEDIELSFIRTIAAETRARLVDLENQISRLEERLQRLGNERILLSSYHVQNQAIVSPLRRMPPEVLGEIFSWTLPSIQDVLERLRFDMSHSPWVLAQVCSRWRAVALLTPSLWSLLV</sequence>
<protein>
    <recommendedName>
        <fullName evidence="5">F-box domain-containing protein</fullName>
    </recommendedName>
</protein>
<keyword evidence="1" id="KW-0175">Coiled coil</keyword>
<dbReference type="Proteomes" id="UP001221757">
    <property type="component" value="Unassembled WGS sequence"/>
</dbReference>
<name>A0AAD7M9L0_MYCRO</name>
<organism evidence="3 4">
    <name type="scientific">Mycena rosella</name>
    <name type="common">Pink bonnet</name>
    <name type="synonym">Agaricus rosellus</name>
    <dbReference type="NCBI Taxonomy" id="1033263"/>
    <lineage>
        <taxon>Eukaryota</taxon>
        <taxon>Fungi</taxon>
        <taxon>Dikarya</taxon>
        <taxon>Basidiomycota</taxon>
        <taxon>Agaricomycotina</taxon>
        <taxon>Agaricomycetes</taxon>
        <taxon>Agaricomycetidae</taxon>
        <taxon>Agaricales</taxon>
        <taxon>Marasmiineae</taxon>
        <taxon>Mycenaceae</taxon>
        <taxon>Mycena</taxon>
    </lineage>
</organism>
<feature type="non-terminal residue" evidence="3">
    <location>
        <position position="163"/>
    </location>
</feature>
<comment type="caution">
    <text evidence="3">The sequence shown here is derived from an EMBL/GenBank/DDBJ whole genome shotgun (WGS) entry which is preliminary data.</text>
</comment>
<feature type="region of interest" description="Disordered" evidence="2">
    <location>
        <begin position="1"/>
        <end position="22"/>
    </location>
</feature>
<proteinExistence type="predicted"/>